<dbReference type="InterPro" id="IPR008395">
    <property type="entry name" value="Agenet-like_dom"/>
</dbReference>
<accession>A0ABM3GY51</accession>
<dbReference type="PANTHER" id="PTHR31917">
    <property type="entry name" value="AGENET DOMAIN-CONTAINING PROTEIN-RELATED"/>
    <property type="match status" value="1"/>
</dbReference>
<feature type="domain" description="Agenet" evidence="1">
    <location>
        <begin position="202"/>
        <end position="270"/>
    </location>
</feature>
<proteinExistence type="predicted"/>
<dbReference type="CDD" id="cd20406">
    <property type="entry name" value="Tudor_Agenet_AtDUF_rpt2_4"/>
    <property type="match status" value="3"/>
</dbReference>
<dbReference type="InterPro" id="IPR014002">
    <property type="entry name" value="Agenet_dom_plant"/>
</dbReference>
<sequence>MTLCARRNPTPAMARLSFAKGDEVEILRSCSDPELRDAFYPATVLRSPARAKELIFVEYLTLPRGSSGGGGGGRPERLREYVGLARARPAPPRELHERFRVGDEVDAYRENGWHFGRIVEIREDSKYLVAVGGGREEVEFGQWELRRHREWSGDGVWSPLFVGDQKQFLKIDLQEKSSTMELKSCNIKFKIRLNKRTSLAPPEFGKGKVVEVSSDEKGYEGSWFSAVIVNYIGHDKYLVEYLTLKADDETEPLREEAYSRYIRPFPPHLPASCFKRLDKVDAWYNDGWWVGVISKVLKGSQYIVYFSTSHEELIFDKSNLRLHKDWIDGKWVIASRDNSTEVALQMASLRGNTEYGKPNVKVKFSKGMKVEVRSDEDGYRGSWYTAVIDDTIGDKFLVEYQTLKTDDETKFLKEVAESSHIRPFPPDIERVHTFAQHEMVDAWYNDGWWVGHISRILGGLKYKVYFITSSEELEFEHLDLRPHQEWIGGRWVITSKGHRSV</sequence>
<evidence type="ECO:0000313" key="4">
    <source>
        <dbReference type="RefSeq" id="XP_048129293.1"/>
    </source>
</evidence>
<organism evidence="2 3">
    <name type="scientific">Rhodamnia argentea</name>
    <dbReference type="NCBI Taxonomy" id="178133"/>
    <lineage>
        <taxon>Eukaryota</taxon>
        <taxon>Viridiplantae</taxon>
        <taxon>Streptophyta</taxon>
        <taxon>Embryophyta</taxon>
        <taxon>Tracheophyta</taxon>
        <taxon>Spermatophyta</taxon>
        <taxon>Magnoliopsida</taxon>
        <taxon>eudicotyledons</taxon>
        <taxon>Gunneridae</taxon>
        <taxon>Pentapetalae</taxon>
        <taxon>rosids</taxon>
        <taxon>malvids</taxon>
        <taxon>Myrtales</taxon>
        <taxon>Myrtaceae</taxon>
        <taxon>Myrtoideae</taxon>
        <taxon>Myrteae</taxon>
        <taxon>Australasian group</taxon>
        <taxon>Rhodamnia</taxon>
    </lineage>
</organism>
<name>A0ABM3GY51_9MYRT</name>
<dbReference type="CDD" id="cd20405">
    <property type="entry name" value="Tudor_Agenet_AtDUF_rpt1_3"/>
    <property type="match status" value="2"/>
</dbReference>
<feature type="domain" description="Agenet" evidence="1">
    <location>
        <begin position="272"/>
        <end position="328"/>
    </location>
</feature>
<dbReference type="RefSeq" id="XP_048129293.1">
    <property type="nucleotide sequence ID" value="XM_048273336.1"/>
</dbReference>
<feature type="domain" description="Agenet" evidence="1">
    <location>
        <begin position="97"/>
        <end position="153"/>
    </location>
</feature>
<dbReference type="Pfam" id="PF05641">
    <property type="entry name" value="Agenet"/>
    <property type="match status" value="4"/>
</dbReference>
<evidence type="ECO:0000259" key="1">
    <source>
        <dbReference type="SMART" id="SM00743"/>
    </source>
</evidence>
<gene>
    <name evidence="3 4" type="primary">LOC115747709</name>
</gene>
<dbReference type="SMART" id="SM00743">
    <property type="entry name" value="Agenet"/>
    <property type="match status" value="5"/>
</dbReference>
<reference evidence="2 3" key="1">
    <citation type="submission" date="2025-05" db="UniProtKB">
        <authorList>
            <consortium name="RefSeq"/>
        </authorList>
    </citation>
    <scope>NUCLEOTIDE SEQUENCE [LARGE SCALE GENOMIC DNA]</scope>
    <source>
        <tissue evidence="3 4">Leaf</tissue>
    </source>
</reference>
<feature type="domain" description="Agenet" evidence="1">
    <location>
        <begin position="362"/>
        <end position="429"/>
    </location>
</feature>
<dbReference type="GeneID" id="115747709"/>
<dbReference type="Gene3D" id="2.30.30.140">
    <property type="match status" value="2"/>
</dbReference>
<dbReference type="Proteomes" id="UP000827889">
    <property type="component" value="Chromosome 1"/>
</dbReference>
<dbReference type="RefSeq" id="XP_048129292.1">
    <property type="nucleotide sequence ID" value="XM_048273335.1"/>
</dbReference>
<evidence type="ECO:0000313" key="3">
    <source>
        <dbReference type="RefSeq" id="XP_048129292.1"/>
    </source>
</evidence>
<evidence type="ECO:0000313" key="2">
    <source>
        <dbReference type="Proteomes" id="UP000827889"/>
    </source>
</evidence>
<keyword evidence="2" id="KW-1185">Reference proteome</keyword>
<feature type="domain" description="Agenet" evidence="1">
    <location>
        <begin position="432"/>
        <end position="488"/>
    </location>
</feature>
<dbReference type="PANTHER" id="PTHR31917:SF147">
    <property type="entry name" value="AGENET DOMAIN-CONTAINING PROTEIN"/>
    <property type="match status" value="1"/>
</dbReference>
<protein>
    <submittedName>
        <fullName evidence="3 4">Protein AGENET DOMAIN (AGD)-CONTAINING P1 isoform X1</fullName>
    </submittedName>
</protein>